<evidence type="ECO:0000259" key="1">
    <source>
        <dbReference type="SMART" id="SM00256"/>
    </source>
</evidence>
<feature type="domain" description="F-box" evidence="1">
    <location>
        <begin position="10"/>
        <end position="50"/>
    </location>
</feature>
<evidence type="ECO:0000313" key="2">
    <source>
        <dbReference type="EMBL" id="CAD5314142.1"/>
    </source>
</evidence>
<dbReference type="InterPro" id="IPR017451">
    <property type="entry name" value="F-box-assoc_interact_dom"/>
</dbReference>
<dbReference type="EMBL" id="LR881466">
    <property type="protein sequence ID" value="CAD5314142.1"/>
    <property type="molecule type" value="Genomic_DNA"/>
</dbReference>
<protein>
    <submittedName>
        <fullName evidence="2">(thale cress) hypothetical protein</fullName>
    </submittedName>
</protein>
<dbReference type="SUPFAM" id="SSF81383">
    <property type="entry name" value="F-box domain"/>
    <property type="match status" value="1"/>
</dbReference>
<dbReference type="Gene3D" id="1.20.1280.50">
    <property type="match status" value="1"/>
</dbReference>
<dbReference type="CDD" id="cd22157">
    <property type="entry name" value="F-box_AtFBW1-like"/>
    <property type="match status" value="1"/>
</dbReference>
<name>A0A7G2DZ78_ARATH</name>
<dbReference type="NCBIfam" id="TIGR01640">
    <property type="entry name" value="F_box_assoc_1"/>
    <property type="match status" value="2"/>
</dbReference>
<dbReference type="Pfam" id="PF08268">
    <property type="entry name" value="FBA_3"/>
    <property type="match status" value="2"/>
</dbReference>
<proteinExistence type="predicted"/>
<sequence length="351" mass="40400">MNREKNSASIPNDLILEILSRLPAKSTGRFRCVSKLWGSMLCRPDFTKLFLTRSSSRPRLLIRIYQDGDQFFFSCPHPHNPYDNSSIVVAADFHMKFGRDSSYEGCRYASGLLYFVSMHFSSEDKDGKRVICNPITRKFEILPKLRRLRHRSFTELLGFDPIGNEWKVLFMNNRGNYNDNVHYILTLGTENVRWRKIQGPFNHDVRGVRDIQVYSSELLISSLATTLVNYKGKLGVINLTHANERVFPLQLRMTVLEDFGNQAWSTYVYTLMAENIVVKYVSVVGMTATGDIVLVKTNACKPFYVFYFNPGRNTLLSVEIQGVGEDHKCLNFHTVCAFVDHVEDLQFSFKN</sequence>
<dbReference type="Proteomes" id="UP000516314">
    <property type="component" value="Chromosome 1"/>
</dbReference>
<dbReference type="InterPro" id="IPR001810">
    <property type="entry name" value="F-box_dom"/>
</dbReference>
<dbReference type="InterPro" id="IPR013187">
    <property type="entry name" value="F-box-assoc_dom_typ3"/>
</dbReference>
<dbReference type="SMART" id="SM00256">
    <property type="entry name" value="FBOX"/>
    <property type="match status" value="1"/>
</dbReference>
<dbReference type="Pfam" id="PF00646">
    <property type="entry name" value="F-box"/>
    <property type="match status" value="1"/>
</dbReference>
<reference evidence="2 3" key="1">
    <citation type="submission" date="2020-09" db="EMBL/GenBank/DDBJ databases">
        <authorList>
            <person name="Ashkenazy H."/>
        </authorList>
    </citation>
    <scope>NUCLEOTIDE SEQUENCE [LARGE SCALE GENOMIC DNA]</scope>
    <source>
        <strain evidence="3">cv. Cdm-0</strain>
    </source>
</reference>
<dbReference type="PANTHER" id="PTHR31111:SF130">
    <property type="entry name" value="F-BOX ASSOCIATED UBIQUITINATION EFFECTOR FAMILY PROTEIN"/>
    <property type="match status" value="1"/>
</dbReference>
<dbReference type="AlphaFoldDB" id="A0A7G2DZ78"/>
<accession>A0A7G2DZ78</accession>
<organism evidence="2 3">
    <name type="scientific">Arabidopsis thaliana</name>
    <name type="common">Mouse-ear cress</name>
    <dbReference type="NCBI Taxonomy" id="3702"/>
    <lineage>
        <taxon>Eukaryota</taxon>
        <taxon>Viridiplantae</taxon>
        <taxon>Streptophyta</taxon>
        <taxon>Embryophyta</taxon>
        <taxon>Tracheophyta</taxon>
        <taxon>Spermatophyta</taxon>
        <taxon>Magnoliopsida</taxon>
        <taxon>eudicotyledons</taxon>
        <taxon>Gunneridae</taxon>
        <taxon>Pentapetalae</taxon>
        <taxon>rosids</taxon>
        <taxon>malvids</taxon>
        <taxon>Brassicales</taxon>
        <taxon>Brassicaceae</taxon>
        <taxon>Camelineae</taxon>
        <taxon>Arabidopsis</taxon>
    </lineage>
</organism>
<evidence type="ECO:0000313" key="3">
    <source>
        <dbReference type="Proteomes" id="UP000516314"/>
    </source>
</evidence>
<dbReference type="PANTHER" id="PTHR31111">
    <property type="entry name" value="BNAA05G37150D PROTEIN-RELATED"/>
    <property type="match status" value="1"/>
</dbReference>
<dbReference type="InterPro" id="IPR036047">
    <property type="entry name" value="F-box-like_dom_sf"/>
</dbReference>
<gene>
    <name evidence="2" type="ORF">AT9943_LOCUS2600</name>
</gene>